<dbReference type="InterPro" id="IPR050482">
    <property type="entry name" value="Sensor_HK_TwoCompSys"/>
</dbReference>
<dbReference type="SMART" id="SM00065">
    <property type="entry name" value="GAF"/>
    <property type="match status" value="1"/>
</dbReference>
<dbReference type="Pfam" id="PF13185">
    <property type="entry name" value="GAF_2"/>
    <property type="match status" value="1"/>
</dbReference>
<dbReference type="GO" id="GO:0000155">
    <property type="term" value="F:phosphorelay sensor kinase activity"/>
    <property type="evidence" value="ECO:0007669"/>
    <property type="project" value="InterPro"/>
</dbReference>
<accession>A0A2K8N962</accession>
<dbReference type="SUPFAM" id="SSF55874">
    <property type="entry name" value="ATPase domain of HSP90 chaperone/DNA topoisomerase II/histidine kinase"/>
    <property type="match status" value="1"/>
</dbReference>
<dbReference type="Gene3D" id="1.20.5.1930">
    <property type="match status" value="1"/>
</dbReference>
<dbReference type="InterPro" id="IPR029016">
    <property type="entry name" value="GAF-like_dom_sf"/>
</dbReference>
<keyword evidence="7" id="KW-0067">ATP-binding</keyword>
<evidence type="ECO:0000256" key="4">
    <source>
        <dbReference type="ARBA" id="ARBA00022679"/>
    </source>
</evidence>
<evidence type="ECO:0000256" key="2">
    <source>
        <dbReference type="ARBA" id="ARBA00012438"/>
    </source>
</evidence>
<evidence type="ECO:0000259" key="10">
    <source>
        <dbReference type="SMART" id="SM00387"/>
    </source>
</evidence>
<dbReference type="InterPro" id="IPR003594">
    <property type="entry name" value="HATPase_dom"/>
</dbReference>
<keyword evidence="6" id="KW-0418">Kinase</keyword>
<keyword evidence="8" id="KW-0902">Two-component regulatory system</keyword>
<keyword evidence="12" id="KW-1185">Reference proteome</keyword>
<evidence type="ECO:0000313" key="12">
    <source>
        <dbReference type="Proteomes" id="UP000231932"/>
    </source>
</evidence>
<sequence>MFFDTRSMGSQPISCRYSLRKDGRESMREPSNHAEMAQILSEALERLQPWMEEGIEPLLQAAVDYARKLVRASFAGIIIVEPEDPFAIRYLKVSGWQSMPAEFPKGHGMYFVPAKTGHSLRVESISQHPLSMGVPSGHPPVEALLAIPLRHGGKPIGCMFFGKPPRAGAFTKNDEDIMNGFASLCAIAISWCDQKDENRFHIVAEERRRIAEELHDSLSQTLFAVSREIDRLERILPTVREKDEVQVRIARLRELTEQCQSELRTILFRLMDDEEKPNVTALTHLVQEFQRVSGISTRLITHGNFGRLSLSVRQAVLKIVAEALTNVYRHANSPVAVVHVLVEPDRATVAVQDAGIGISDEALRFMSYPTGHFGLYSMARSVADLHGTLDIFRNDDGGTTVRCTFPVDPEQGSISTGDLQGGGIIGGTHCCRGRP</sequence>
<gene>
    <name evidence="11" type="ORF">CVV65_13915</name>
</gene>
<dbReference type="SUPFAM" id="SSF55781">
    <property type="entry name" value="GAF domain-like"/>
    <property type="match status" value="1"/>
</dbReference>
<evidence type="ECO:0000259" key="9">
    <source>
        <dbReference type="SMART" id="SM00065"/>
    </source>
</evidence>
<keyword evidence="5" id="KW-0547">Nucleotide-binding</keyword>
<reference evidence="12" key="1">
    <citation type="submission" date="2017-11" db="EMBL/GenBank/DDBJ databases">
        <title>Complete Genome Sequence of Kyrpidia sp. Strain EA-1, a thermophilic, hydrogen-oxidizing Bacterium, isolated from the Azores.</title>
        <authorList>
            <person name="Reiner J.E."/>
            <person name="Lapp C.J."/>
            <person name="Bunk B."/>
            <person name="Gescher J."/>
        </authorList>
    </citation>
    <scope>NUCLEOTIDE SEQUENCE [LARGE SCALE GENOMIC DNA]</scope>
    <source>
        <strain evidence="12">EA-1</strain>
    </source>
</reference>
<dbReference type="EC" id="2.7.13.3" evidence="2"/>
<evidence type="ECO:0000313" key="11">
    <source>
        <dbReference type="EMBL" id="ATY85886.1"/>
    </source>
</evidence>
<dbReference type="GO" id="GO:0046983">
    <property type="term" value="F:protein dimerization activity"/>
    <property type="evidence" value="ECO:0007669"/>
    <property type="project" value="InterPro"/>
</dbReference>
<evidence type="ECO:0000256" key="1">
    <source>
        <dbReference type="ARBA" id="ARBA00000085"/>
    </source>
</evidence>
<evidence type="ECO:0000256" key="8">
    <source>
        <dbReference type="ARBA" id="ARBA00023012"/>
    </source>
</evidence>
<comment type="catalytic activity">
    <reaction evidence="1">
        <text>ATP + protein L-histidine = ADP + protein N-phospho-L-histidine.</text>
        <dbReference type="EC" id="2.7.13.3"/>
    </reaction>
</comment>
<keyword evidence="3" id="KW-0597">Phosphoprotein</keyword>
<dbReference type="GO" id="GO:0016020">
    <property type="term" value="C:membrane"/>
    <property type="evidence" value="ECO:0007669"/>
    <property type="project" value="InterPro"/>
</dbReference>
<dbReference type="PANTHER" id="PTHR24421:SF10">
    <property type="entry name" value="NITRATE_NITRITE SENSOR PROTEIN NARQ"/>
    <property type="match status" value="1"/>
</dbReference>
<dbReference type="CDD" id="cd16917">
    <property type="entry name" value="HATPase_UhpB-NarQ-NarX-like"/>
    <property type="match status" value="1"/>
</dbReference>
<dbReference type="Proteomes" id="UP000231932">
    <property type="component" value="Chromosome"/>
</dbReference>
<evidence type="ECO:0000256" key="3">
    <source>
        <dbReference type="ARBA" id="ARBA00022553"/>
    </source>
</evidence>
<dbReference type="InterPro" id="IPR036890">
    <property type="entry name" value="HATPase_C_sf"/>
</dbReference>
<feature type="domain" description="GAF" evidence="9">
    <location>
        <begin position="54"/>
        <end position="199"/>
    </location>
</feature>
<dbReference type="EMBL" id="CP024955">
    <property type="protein sequence ID" value="ATY85886.1"/>
    <property type="molecule type" value="Genomic_DNA"/>
</dbReference>
<dbReference type="AlphaFoldDB" id="A0A2K8N962"/>
<dbReference type="InterPro" id="IPR003018">
    <property type="entry name" value="GAF"/>
</dbReference>
<protein>
    <recommendedName>
        <fullName evidence="2">histidine kinase</fullName>
        <ecNumber evidence="2">2.7.13.3</ecNumber>
    </recommendedName>
</protein>
<proteinExistence type="predicted"/>
<evidence type="ECO:0000256" key="7">
    <source>
        <dbReference type="ARBA" id="ARBA00022840"/>
    </source>
</evidence>
<dbReference type="Gene3D" id="3.30.565.10">
    <property type="entry name" value="Histidine kinase-like ATPase, C-terminal domain"/>
    <property type="match status" value="1"/>
</dbReference>
<dbReference type="PANTHER" id="PTHR24421">
    <property type="entry name" value="NITRATE/NITRITE SENSOR PROTEIN NARX-RELATED"/>
    <property type="match status" value="1"/>
</dbReference>
<organism evidence="11 12">
    <name type="scientific">Kyrpidia spormannii</name>
    <dbReference type="NCBI Taxonomy" id="2055160"/>
    <lineage>
        <taxon>Bacteria</taxon>
        <taxon>Bacillati</taxon>
        <taxon>Bacillota</taxon>
        <taxon>Bacilli</taxon>
        <taxon>Bacillales</taxon>
        <taxon>Alicyclobacillaceae</taxon>
        <taxon>Kyrpidia</taxon>
    </lineage>
</organism>
<keyword evidence="4" id="KW-0808">Transferase</keyword>
<feature type="domain" description="Histidine kinase/HSP90-like ATPase" evidence="10">
    <location>
        <begin position="311"/>
        <end position="409"/>
    </location>
</feature>
<dbReference type="Pfam" id="PF02518">
    <property type="entry name" value="HATPase_c"/>
    <property type="match status" value="1"/>
</dbReference>
<name>A0A2K8N962_9BACL</name>
<dbReference type="InterPro" id="IPR011712">
    <property type="entry name" value="Sig_transdc_His_kin_sub3_dim/P"/>
</dbReference>
<dbReference type="GO" id="GO:0005524">
    <property type="term" value="F:ATP binding"/>
    <property type="evidence" value="ECO:0007669"/>
    <property type="project" value="UniProtKB-KW"/>
</dbReference>
<dbReference type="SMART" id="SM00387">
    <property type="entry name" value="HATPase_c"/>
    <property type="match status" value="1"/>
</dbReference>
<dbReference type="KEGG" id="kyr:CVV65_13915"/>
<dbReference type="Gene3D" id="3.30.450.40">
    <property type="match status" value="1"/>
</dbReference>
<evidence type="ECO:0000256" key="6">
    <source>
        <dbReference type="ARBA" id="ARBA00022777"/>
    </source>
</evidence>
<dbReference type="Pfam" id="PF07730">
    <property type="entry name" value="HisKA_3"/>
    <property type="match status" value="1"/>
</dbReference>
<evidence type="ECO:0000256" key="5">
    <source>
        <dbReference type="ARBA" id="ARBA00022741"/>
    </source>
</evidence>